<evidence type="ECO:0000313" key="9">
    <source>
        <dbReference type="Proteomes" id="UP000019365"/>
    </source>
</evidence>
<dbReference type="PANTHER" id="PTHR43133">
    <property type="entry name" value="RNA POLYMERASE ECF-TYPE SIGMA FACTO"/>
    <property type="match status" value="1"/>
</dbReference>
<dbReference type="PATRIC" id="fig|1341157.4.peg.2040"/>
<dbReference type="Gene3D" id="1.10.1740.10">
    <property type="match status" value="1"/>
</dbReference>
<evidence type="ECO:0000256" key="3">
    <source>
        <dbReference type="ARBA" id="ARBA00023082"/>
    </source>
</evidence>
<gene>
    <name evidence="8" type="ORF">RF007C_09875</name>
</gene>
<keyword evidence="3" id="KW-0731">Sigma factor</keyword>
<keyword evidence="5" id="KW-0804">Transcription</keyword>
<evidence type="ECO:0000259" key="6">
    <source>
        <dbReference type="Pfam" id="PF04542"/>
    </source>
</evidence>
<feature type="domain" description="RNA polymerase sigma-70 region 4" evidence="7">
    <location>
        <begin position="132"/>
        <end position="178"/>
    </location>
</feature>
<dbReference type="InterPro" id="IPR013325">
    <property type="entry name" value="RNA_pol_sigma_r2"/>
</dbReference>
<dbReference type="InterPro" id="IPR039425">
    <property type="entry name" value="RNA_pol_sigma-70-like"/>
</dbReference>
<dbReference type="Pfam" id="PF04542">
    <property type="entry name" value="Sigma70_r2"/>
    <property type="match status" value="1"/>
</dbReference>
<organism evidence="8 9">
    <name type="scientific">Ruminococcus flavefaciens 007c</name>
    <dbReference type="NCBI Taxonomy" id="1341157"/>
    <lineage>
        <taxon>Bacteria</taxon>
        <taxon>Bacillati</taxon>
        <taxon>Bacillota</taxon>
        <taxon>Clostridia</taxon>
        <taxon>Eubacteriales</taxon>
        <taxon>Oscillospiraceae</taxon>
        <taxon>Ruminococcus</taxon>
    </lineage>
</organism>
<keyword evidence="4" id="KW-0238">DNA-binding</keyword>
<dbReference type="SUPFAM" id="SSF88659">
    <property type="entry name" value="Sigma3 and sigma4 domains of RNA polymerase sigma factors"/>
    <property type="match status" value="1"/>
</dbReference>
<evidence type="ECO:0008006" key="10">
    <source>
        <dbReference type="Google" id="ProtNLM"/>
    </source>
</evidence>
<dbReference type="PANTHER" id="PTHR43133:SF8">
    <property type="entry name" value="RNA POLYMERASE SIGMA FACTOR HI_1459-RELATED"/>
    <property type="match status" value="1"/>
</dbReference>
<keyword evidence="9" id="KW-1185">Reference proteome</keyword>
<dbReference type="OrthoDB" id="1820736at2"/>
<dbReference type="GO" id="GO:0003677">
    <property type="term" value="F:DNA binding"/>
    <property type="evidence" value="ECO:0007669"/>
    <property type="project" value="UniProtKB-KW"/>
</dbReference>
<dbReference type="SUPFAM" id="SSF88946">
    <property type="entry name" value="Sigma2 domain of RNA polymerase sigma factors"/>
    <property type="match status" value="1"/>
</dbReference>
<dbReference type="AlphaFoldDB" id="W7UDQ6"/>
<dbReference type="Proteomes" id="UP000019365">
    <property type="component" value="Unassembled WGS sequence"/>
</dbReference>
<dbReference type="InterPro" id="IPR013324">
    <property type="entry name" value="RNA_pol_sigma_r3/r4-like"/>
</dbReference>
<dbReference type="GO" id="GO:0006352">
    <property type="term" value="P:DNA-templated transcription initiation"/>
    <property type="evidence" value="ECO:0007669"/>
    <property type="project" value="InterPro"/>
</dbReference>
<sequence length="188" mass="21666">MTGTELKELFHESPEECHRELMREYGKYVYAIVFNKLRSCGTQEDVEECFCDVFTEIFLKFEYDDSMINNIKAYIGTVAKHKAIDRFRSLSAANSHSVYIDEEEMAGLVSDFRVDDHFESSELRRILIQNIKELGEPDSTILIQKFYYNRKSAEIAKTVSMTASSVRSRCTRAMEKLRGKLAEAGITV</sequence>
<dbReference type="RefSeq" id="WP_019680238.1">
    <property type="nucleotide sequence ID" value="NZ_ATAX01000026.1"/>
</dbReference>
<evidence type="ECO:0000256" key="5">
    <source>
        <dbReference type="ARBA" id="ARBA00023163"/>
    </source>
</evidence>
<keyword evidence="2" id="KW-0805">Transcription regulation</keyword>
<dbReference type="Gene3D" id="1.10.10.10">
    <property type="entry name" value="Winged helix-like DNA-binding domain superfamily/Winged helix DNA-binding domain"/>
    <property type="match status" value="1"/>
</dbReference>
<comment type="similarity">
    <text evidence="1">Belongs to the sigma-70 factor family. ECF subfamily.</text>
</comment>
<protein>
    <recommendedName>
        <fullName evidence="10">RNA polymerase sigma-70 region 2 domain-containing protein</fullName>
    </recommendedName>
</protein>
<evidence type="ECO:0000256" key="2">
    <source>
        <dbReference type="ARBA" id="ARBA00023015"/>
    </source>
</evidence>
<feature type="domain" description="RNA polymerase sigma-70 region 2" evidence="6">
    <location>
        <begin position="21"/>
        <end position="90"/>
    </location>
</feature>
<evidence type="ECO:0000256" key="4">
    <source>
        <dbReference type="ARBA" id="ARBA00023125"/>
    </source>
</evidence>
<proteinExistence type="inferred from homology"/>
<evidence type="ECO:0000313" key="8">
    <source>
        <dbReference type="EMBL" id="EWM53271.1"/>
    </source>
</evidence>
<reference evidence="8 9" key="1">
    <citation type="journal article" date="2014" name="PLoS ONE">
        <title>Rumen cellulosomics: divergent fiber-degrading strategies revealed by comparative genome-wide analysis of six ruminococcal strains.</title>
        <authorList>
            <person name="Dassa B."/>
            <person name="Borovok I."/>
            <person name="Ruimy-Israeli V."/>
            <person name="Lamed R."/>
            <person name="Flint H.J."/>
            <person name="Duncan S.H."/>
            <person name="Henrissat B."/>
            <person name="Coutinho P."/>
            <person name="Morrison M."/>
            <person name="Mosoni P."/>
            <person name="Yeoman C.J."/>
            <person name="White B.A."/>
            <person name="Bayer E.A."/>
        </authorList>
    </citation>
    <scope>NUCLEOTIDE SEQUENCE [LARGE SCALE GENOMIC DNA]</scope>
    <source>
        <strain evidence="8 9">007c</strain>
    </source>
</reference>
<name>W7UDQ6_RUMFL</name>
<dbReference type="NCBIfam" id="TIGR02937">
    <property type="entry name" value="sigma70-ECF"/>
    <property type="match status" value="1"/>
</dbReference>
<evidence type="ECO:0000259" key="7">
    <source>
        <dbReference type="Pfam" id="PF04545"/>
    </source>
</evidence>
<dbReference type="EMBL" id="ATAX01000026">
    <property type="protein sequence ID" value="EWM53271.1"/>
    <property type="molecule type" value="Genomic_DNA"/>
</dbReference>
<dbReference type="InterPro" id="IPR036388">
    <property type="entry name" value="WH-like_DNA-bd_sf"/>
</dbReference>
<comment type="caution">
    <text evidence="8">The sequence shown here is derived from an EMBL/GenBank/DDBJ whole genome shotgun (WGS) entry which is preliminary data.</text>
</comment>
<evidence type="ECO:0000256" key="1">
    <source>
        <dbReference type="ARBA" id="ARBA00010641"/>
    </source>
</evidence>
<dbReference type="InterPro" id="IPR007630">
    <property type="entry name" value="RNA_pol_sigma70_r4"/>
</dbReference>
<dbReference type="InterPro" id="IPR014284">
    <property type="entry name" value="RNA_pol_sigma-70_dom"/>
</dbReference>
<dbReference type="Pfam" id="PF04545">
    <property type="entry name" value="Sigma70_r4"/>
    <property type="match status" value="1"/>
</dbReference>
<dbReference type="eggNOG" id="COG1595">
    <property type="taxonomic scope" value="Bacteria"/>
</dbReference>
<dbReference type="GO" id="GO:0016987">
    <property type="term" value="F:sigma factor activity"/>
    <property type="evidence" value="ECO:0007669"/>
    <property type="project" value="UniProtKB-KW"/>
</dbReference>
<dbReference type="InterPro" id="IPR007627">
    <property type="entry name" value="RNA_pol_sigma70_r2"/>
</dbReference>
<accession>W7UDQ6</accession>